<comment type="cofactor">
    <cofactor evidence="1">
        <name>pyrroloquinoline quinone</name>
        <dbReference type="ChEBI" id="CHEBI:58442"/>
    </cofactor>
</comment>
<gene>
    <name evidence="11" type="ORF">M0L20_02855</name>
</gene>
<dbReference type="CDD" id="cd10280">
    <property type="entry name" value="PQQ_mGDH"/>
    <property type="match status" value="1"/>
</dbReference>
<proteinExistence type="inferred from homology"/>
<comment type="caution">
    <text evidence="11">The sequence shown here is derived from an EMBL/GenBank/DDBJ whole genome shotgun (WGS) entry which is preliminary data.</text>
</comment>
<sequence>MSRLIAALTTFCISLLATTLTGTRFVLEPVPDTDWAEYNGDGARSHYSALSQINTQNVNQLRIAWTYASGGADTLLNRTQMQCNPIVVGGVLYSVSAGTQAFALDAATGQERWKTSLDDNAGTTSRGVTYWTEGKEKRIFFGAGKWLYALDAHTGKPIGTFGKQGRIDLGKGLERPGADKYVLSNTPNTIYKNLIIVGVRVAESETALLGDIRAYDARTGQLVWTFHTIPQRGEFGYDTWSPRPARQHVGGANAWAGMAIDRQRGIVYVPTGSAAYDFYGGNRKGNNLFANCLLALDASTGKRLWHYQLVHHDVWDRDPPAHPNLLTIVQNGKRIDAVAQITKQGYVFVFDRVTGKPLYPIHEQVVPGEVVVGEQVSATQPIPTKPYFTRQSFTEKDFNPFVANRDSLVNVLQRANTGRAYIPITDKMTVFFPGTDGGAQWGGAATDRQGILYVPAKEIPVYTSLIRREQRARGVALTGASLYRLHCAACHGTDRRGNHDGSYPSLIMVNKRLSDALINQVLLKGRAMMPSFSQLPDAERKAIVDFLTDKVKQSTVSSTQKTGVPYQHTGYNRWYDANGYPVSTPPWGTLTAIDLNTGERRWQVPLGEYPALTKRGIPITGTDNYGGPLVTAGDLVFIAASRDEQFRAFDRTTGKQLWQVQLPAAGYASPSTYAVNGRQYVVIACGGGKLNTKSGDNYVSFALP</sequence>
<dbReference type="InterPro" id="IPR011047">
    <property type="entry name" value="Quinoprotein_ADH-like_sf"/>
</dbReference>
<evidence type="ECO:0000256" key="5">
    <source>
        <dbReference type="ARBA" id="ARBA00022729"/>
    </source>
</evidence>
<keyword evidence="12" id="KW-1185">Reference proteome</keyword>
<evidence type="ECO:0000256" key="4">
    <source>
        <dbReference type="ARBA" id="ARBA00022723"/>
    </source>
</evidence>
<evidence type="ECO:0000256" key="7">
    <source>
        <dbReference type="ARBA" id="ARBA00023004"/>
    </source>
</evidence>
<evidence type="ECO:0000256" key="1">
    <source>
        <dbReference type="ARBA" id="ARBA00001931"/>
    </source>
</evidence>
<dbReference type="InterPro" id="IPR017511">
    <property type="entry name" value="PQQ_mDH"/>
</dbReference>
<dbReference type="EMBL" id="JALPRF010000001">
    <property type="protein sequence ID" value="MCK8490774.1"/>
    <property type="molecule type" value="Genomic_DNA"/>
</dbReference>
<feature type="domain" description="Cytochrome c" evidence="10">
    <location>
        <begin position="474"/>
        <end position="551"/>
    </location>
</feature>
<name>A0ABT0HF34_9BACT</name>
<dbReference type="InterPro" id="IPR009056">
    <property type="entry name" value="Cyt_c-like_dom"/>
</dbReference>
<evidence type="ECO:0000256" key="3">
    <source>
        <dbReference type="ARBA" id="ARBA00022617"/>
    </source>
</evidence>
<keyword evidence="6" id="KW-0560">Oxidoreductase</keyword>
<evidence type="ECO:0000313" key="12">
    <source>
        <dbReference type="Proteomes" id="UP001202180"/>
    </source>
</evidence>
<dbReference type="Proteomes" id="UP001202180">
    <property type="component" value="Unassembled WGS sequence"/>
</dbReference>
<protein>
    <submittedName>
        <fullName evidence="11">PQQ-binding-like beta-propeller repeat protein</fullName>
    </submittedName>
</protein>
<dbReference type="SMART" id="SM00564">
    <property type="entry name" value="PQQ"/>
    <property type="match status" value="5"/>
</dbReference>
<evidence type="ECO:0000313" key="11">
    <source>
        <dbReference type="EMBL" id="MCK8490774.1"/>
    </source>
</evidence>
<evidence type="ECO:0000256" key="2">
    <source>
        <dbReference type="ARBA" id="ARBA00008156"/>
    </source>
</evidence>
<dbReference type="SUPFAM" id="SSF50998">
    <property type="entry name" value="Quinoprotein alcohol dehydrogenase-like"/>
    <property type="match status" value="1"/>
</dbReference>
<dbReference type="Gene3D" id="1.10.760.10">
    <property type="entry name" value="Cytochrome c-like domain"/>
    <property type="match status" value="1"/>
</dbReference>
<dbReference type="PANTHER" id="PTHR32303:SF4">
    <property type="entry name" value="QUINOPROTEIN GLUCOSE DEHYDROGENASE"/>
    <property type="match status" value="1"/>
</dbReference>
<dbReference type="InterPro" id="IPR002372">
    <property type="entry name" value="PQQ_rpt_dom"/>
</dbReference>
<accession>A0ABT0HF34</accession>
<evidence type="ECO:0000259" key="10">
    <source>
        <dbReference type="PROSITE" id="PS51007"/>
    </source>
</evidence>
<dbReference type="InterPro" id="IPR036909">
    <property type="entry name" value="Cyt_c-like_dom_sf"/>
</dbReference>
<dbReference type="Gene3D" id="2.140.10.10">
    <property type="entry name" value="Quinoprotein alcohol dehydrogenase-like superfamily"/>
    <property type="match status" value="2"/>
</dbReference>
<comment type="similarity">
    <text evidence="2">Belongs to the bacterial PQQ dehydrogenase family.</text>
</comment>
<keyword evidence="4 8" id="KW-0479">Metal-binding</keyword>
<evidence type="ECO:0000256" key="9">
    <source>
        <dbReference type="SAM" id="SignalP"/>
    </source>
</evidence>
<dbReference type="Pfam" id="PF01011">
    <property type="entry name" value="PQQ"/>
    <property type="match status" value="2"/>
</dbReference>
<feature type="signal peptide" evidence="9">
    <location>
        <begin position="1"/>
        <end position="17"/>
    </location>
</feature>
<keyword evidence="7 8" id="KW-0408">Iron</keyword>
<dbReference type="SUPFAM" id="SSF46626">
    <property type="entry name" value="Cytochrome c"/>
    <property type="match status" value="1"/>
</dbReference>
<keyword evidence="5 9" id="KW-0732">Signal</keyword>
<organism evidence="11 12">
    <name type="scientific">Spirosoma liriopis</name>
    <dbReference type="NCBI Taxonomy" id="2937440"/>
    <lineage>
        <taxon>Bacteria</taxon>
        <taxon>Pseudomonadati</taxon>
        <taxon>Bacteroidota</taxon>
        <taxon>Cytophagia</taxon>
        <taxon>Cytophagales</taxon>
        <taxon>Cytophagaceae</taxon>
        <taxon>Spirosoma</taxon>
    </lineage>
</organism>
<dbReference type="InterPro" id="IPR018391">
    <property type="entry name" value="PQQ_b-propeller_rpt"/>
</dbReference>
<dbReference type="PANTHER" id="PTHR32303">
    <property type="entry name" value="QUINOPROTEIN ALCOHOL DEHYDROGENASE (CYTOCHROME C)"/>
    <property type="match status" value="1"/>
</dbReference>
<evidence type="ECO:0000256" key="6">
    <source>
        <dbReference type="ARBA" id="ARBA00023002"/>
    </source>
</evidence>
<feature type="chain" id="PRO_5045483947" evidence="9">
    <location>
        <begin position="18"/>
        <end position="704"/>
    </location>
</feature>
<reference evidence="11 12" key="1">
    <citation type="submission" date="2022-04" db="EMBL/GenBank/DDBJ databases">
        <title>Spirosoma sp. strain RP8 genome sequencing and assembly.</title>
        <authorList>
            <person name="Jung Y."/>
        </authorList>
    </citation>
    <scope>NUCLEOTIDE SEQUENCE [LARGE SCALE GENOMIC DNA]</scope>
    <source>
        <strain evidence="11 12">RP8</strain>
    </source>
</reference>
<evidence type="ECO:0000256" key="8">
    <source>
        <dbReference type="PROSITE-ProRule" id="PRU00433"/>
    </source>
</evidence>
<keyword evidence="3 8" id="KW-0349">Heme</keyword>
<dbReference type="RefSeq" id="WP_248475584.1">
    <property type="nucleotide sequence ID" value="NZ_JALPRF010000001.1"/>
</dbReference>
<dbReference type="PROSITE" id="PS51007">
    <property type="entry name" value="CYTC"/>
    <property type="match status" value="1"/>
</dbReference>